<organism evidence="2 3">
    <name type="scientific">Candidatus Amesbacteria bacterium RIFOXYB1_FULL_44_23</name>
    <dbReference type="NCBI Taxonomy" id="1797263"/>
    <lineage>
        <taxon>Bacteria</taxon>
        <taxon>Candidatus Amesiibacteriota</taxon>
    </lineage>
</organism>
<accession>A0A1F4ZSW7</accession>
<reference evidence="2 3" key="1">
    <citation type="journal article" date="2016" name="Nat. Commun.">
        <title>Thousands of microbial genomes shed light on interconnected biogeochemical processes in an aquifer system.</title>
        <authorList>
            <person name="Anantharaman K."/>
            <person name="Brown C.T."/>
            <person name="Hug L.A."/>
            <person name="Sharon I."/>
            <person name="Castelle C.J."/>
            <person name="Probst A.J."/>
            <person name="Thomas B.C."/>
            <person name="Singh A."/>
            <person name="Wilkins M.J."/>
            <person name="Karaoz U."/>
            <person name="Brodie E.L."/>
            <person name="Williams K.H."/>
            <person name="Hubbard S.S."/>
            <person name="Banfield J.F."/>
        </authorList>
    </citation>
    <scope>NUCLEOTIDE SEQUENCE [LARGE SCALE GENOMIC DNA]</scope>
</reference>
<feature type="region of interest" description="Disordered" evidence="1">
    <location>
        <begin position="71"/>
        <end position="119"/>
    </location>
</feature>
<name>A0A1F4ZSW7_9BACT</name>
<comment type="caution">
    <text evidence="2">The sequence shown here is derived from an EMBL/GenBank/DDBJ whole genome shotgun (WGS) entry which is preliminary data.</text>
</comment>
<dbReference type="Proteomes" id="UP000176424">
    <property type="component" value="Unassembled WGS sequence"/>
</dbReference>
<evidence type="ECO:0000313" key="2">
    <source>
        <dbReference type="EMBL" id="OGD09485.1"/>
    </source>
</evidence>
<proteinExistence type="predicted"/>
<gene>
    <name evidence="2" type="ORF">A2397_02245</name>
</gene>
<protein>
    <submittedName>
        <fullName evidence="2">Uncharacterized protein</fullName>
    </submittedName>
</protein>
<evidence type="ECO:0000256" key="1">
    <source>
        <dbReference type="SAM" id="MobiDB-lite"/>
    </source>
</evidence>
<sequence length="119" mass="13402">MGRCEDCPADIPPRLRQALTSPGSVAENLSRSGWAKTEAFKFLDKRLGEKYALTHECFLCVAAMLRKVESLIPSEEDPKRAQRRKGEEISGKRKEGSHKSKILSNVNWVPHRTRGGGRR</sequence>
<feature type="compositionally biased region" description="Basic and acidic residues" evidence="1">
    <location>
        <begin position="76"/>
        <end position="98"/>
    </location>
</feature>
<dbReference type="EMBL" id="MEXR01000032">
    <property type="protein sequence ID" value="OGD09485.1"/>
    <property type="molecule type" value="Genomic_DNA"/>
</dbReference>
<dbReference type="STRING" id="1797263.A2397_02245"/>
<dbReference type="AlphaFoldDB" id="A0A1F4ZSW7"/>
<evidence type="ECO:0000313" key="3">
    <source>
        <dbReference type="Proteomes" id="UP000176424"/>
    </source>
</evidence>